<keyword evidence="7" id="KW-0223">Dioxygenase</keyword>
<dbReference type="Proteomes" id="UP000190888">
    <property type="component" value="Unassembled WGS sequence"/>
</dbReference>
<evidence type="ECO:0000313" key="8">
    <source>
        <dbReference type="Proteomes" id="UP000190888"/>
    </source>
</evidence>
<evidence type="ECO:0000256" key="1">
    <source>
        <dbReference type="ARBA" id="ARBA00001947"/>
    </source>
</evidence>
<dbReference type="RefSeq" id="WP_078831626.1">
    <property type="nucleotide sequence ID" value="NZ_FUWH01000006.1"/>
</dbReference>
<gene>
    <name evidence="7" type="ORF">SAMN04488132_10644</name>
</gene>
<keyword evidence="8" id="KW-1185">Reference proteome</keyword>
<dbReference type="SUPFAM" id="SSF53213">
    <property type="entry name" value="LigB-like"/>
    <property type="match status" value="1"/>
</dbReference>
<dbReference type="GO" id="GO:0016702">
    <property type="term" value="F:oxidoreductase activity, acting on single donors with incorporation of molecular oxygen, incorporation of two atoms of oxygen"/>
    <property type="evidence" value="ECO:0007669"/>
    <property type="project" value="UniProtKB-ARBA"/>
</dbReference>
<dbReference type="OrthoDB" id="9790889at2"/>
<comment type="similarity">
    <text evidence="2">Belongs to the DODA-type extradiol aromatic ring-opening dioxygenase family.</text>
</comment>
<dbReference type="PANTHER" id="PTHR30096">
    <property type="entry name" value="4,5-DOPA DIOXYGENASE EXTRADIOL-LIKE PROTEIN"/>
    <property type="match status" value="1"/>
</dbReference>
<organism evidence="7 8">
    <name type="scientific">Sediminibacterium ginsengisoli</name>
    <dbReference type="NCBI Taxonomy" id="413434"/>
    <lineage>
        <taxon>Bacteria</taxon>
        <taxon>Pseudomonadati</taxon>
        <taxon>Bacteroidota</taxon>
        <taxon>Chitinophagia</taxon>
        <taxon>Chitinophagales</taxon>
        <taxon>Chitinophagaceae</taxon>
        <taxon>Sediminibacterium</taxon>
    </lineage>
</organism>
<dbReference type="PANTHER" id="PTHR30096:SF0">
    <property type="entry name" value="4,5-DOPA DIOXYGENASE EXTRADIOL-LIKE PROTEIN"/>
    <property type="match status" value="1"/>
</dbReference>
<dbReference type="PIRSF" id="PIRSF006157">
    <property type="entry name" value="Doxgns_DODA"/>
    <property type="match status" value="1"/>
</dbReference>
<dbReference type="EMBL" id="FUWH01000006">
    <property type="protein sequence ID" value="SJZ91579.1"/>
    <property type="molecule type" value="Genomic_DNA"/>
</dbReference>
<keyword evidence="5" id="KW-0560">Oxidoreductase</keyword>
<dbReference type="NCBIfam" id="NF007914">
    <property type="entry name" value="PRK10628.1"/>
    <property type="match status" value="1"/>
</dbReference>
<dbReference type="InterPro" id="IPR004183">
    <property type="entry name" value="Xdiol_dOase_suB"/>
</dbReference>
<accession>A0A1T4PJA0</accession>
<dbReference type="GO" id="GO:0008270">
    <property type="term" value="F:zinc ion binding"/>
    <property type="evidence" value="ECO:0007669"/>
    <property type="project" value="InterPro"/>
</dbReference>
<evidence type="ECO:0000256" key="5">
    <source>
        <dbReference type="ARBA" id="ARBA00023002"/>
    </source>
</evidence>
<keyword evidence="4" id="KW-0862">Zinc</keyword>
<evidence type="ECO:0000256" key="4">
    <source>
        <dbReference type="ARBA" id="ARBA00022833"/>
    </source>
</evidence>
<comment type="cofactor">
    <cofactor evidence="1">
        <name>Zn(2+)</name>
        <dbReference type="ChEBI" id="CHEBI:29105"/>
    </cofactor>
</comment>
<dbReference type="STRING" id="413434.SAMN04488132_10644"/>
<dbReference type="AlphaFoldDB" id="A0A1T4PJA0"/>
<reference evidence="7 8" key="1">
    <citation type="submission" date="2017-02" db="EMBL/GenBank/DDBJ databases">
        <authorList>
            <person name="Peterson S.W."/>
        </authorList>
    </citation>
    <scope>NUCLEOTIDE SEQUENCE [LARGE SCALE GENOMIC DNA]</scope>
    <source>
        <strain evidence="7 8">DSM 22335</strain>
    </source>
</reference>
<feature type="domain" description="Extradiol ring-cleavage dioxygenase class III enzyme subunit B" evidence="6">
    <location>
        <begin position="36"/>
        <end position="248"/>
    </location>
</feature>
<dbReference type="Pfam" id="PF02900">
    <property type="entry name" value="LigB"/>
    <property type="match status" value="1"/>
</dbReference>
<protein>
    <submittedName>
        <fullName evidence="7">Aromatic ring-opening dioxygenase, catalytic subunit, LigB family</fullName>
    </submittedName>
</protein>
<sequence length="273" mass="30604">MQLADLNALSRDFIPTPTMPVLFIGHGSPMNAIEENEFATGWQKVAAGLPKPNAILCISAHWETNGTWVTAMEQPRTIHDFYGFPKALFDVQYNAPGSPALARLTSETIQTTGVGLDQDWGLDHGAWSVLKHMYPDATIPVLQMSLNKNQPPEWHYSLAQELRLLRNRGVLIIGSGNMVHNLGMMNWRLPDAGFDWADEANNMIKRFIQENNSLLLTQYHQLGREISMAVPTPEHYLPLLYILGLQQKEEAISFFNDKTVFGSISMTSLQIGN</sequence>
<proteinExistence type="inferred from homology"/>
<evidence type="ECO:0000313" key="7">
    <source>
        <dbReference type="EMBL" id="SJZ91579.1"/>
    </source>
</evidence>
<dbReference type="CDD" id="cd07363">
    <property type="entry name" value="45_DOPA_Dioxygenase"/>
    <property type="match status" value="1"/>
</dbReference>
<evidence type="ECO:0000256" key="2">
    <source>
        <dbReference type="ARBA" id="ARBA00007581"/>
    </source>
</evidence>
<evidence type="ECO:0000259" key="6">
    <source>
        <dbReference type="Pfam" id="PF02900"/>
    </source>
</evidence>
<keyword evidence="3" id="KW-0479">Metal-binding</keyword>
<dbReference type="Gene3D" id="3.40.830.10">
    <property type="entry name" value="LigB-like"/>
    <property type="match status" value="1"/>
</dbReference>
<name>A0A1T4PJA0_9BACT</name>
<evidence type="ECO:0000256" key="3">
    <source>
        <dbReference type="ARBA" id="ARBA00022723"/>
    </source>
</evidence>
<dbReference type="GO" id="GO:0008198">
    <property type="term" value="F:ferrous iron binding"/>
    <property type="evidence" value="ECO:0007669"/>
    <property type="project" value="InterPro"/>
</dbReference>
<dbReference type="InterPro" id="IPR014436">
    <property type="entry name" value="Extradiol_dOase_DODA"/>
</dbReference>